<dbReference type="SUPFAM" id="SSF56935">
    <property type="entry name" value="Porins"/>
    <property type="match status" value="1"/>
</dbReference>
<evidence type="ECO:0000256" key="3">
    <source>
        <dbReference type="ARBA" id="ARBA00022452"/>
    </source>
</evidence>
<feature type="signal peptide" evidence="8">
    <location>
        <begin position="1"/>
        <end position="27"/>
    </location>
</feature>
<dbReference type="InterPro" id="IPR036942">
    <property type="entry name" value="Beta-barrel_TonB_sf"/>
</dbReference>
<dbReference type="STRING" id="1503925.TH53_12495"/>
<comment type="subcellular location">
    <subcellularLocation>
        <location evidence="1 7">Cell outer membrane</location>
        <topology evidence="1 7">Multi-pass membrane protein</topology>
    </subcellularLocation>
</comment>
<accession>A0A0D0F5Q3</accession>
<dbReference type="NCBIfam" id="TIGR04056">
    <property type="entry name" value="OMP_RagA_SusC"/>
    <property type="match status" value="1"/>
</dbReference>
<proteinExistence type="inferred from homology"/>
<comment type="caution">
    <text evidence="10">The sequence shown here is derived from an EMBL/GenBank/DDBJ whole genome shotgun (WGS) entry which is preliminary data.</text>
</comment>
<dbReference type="SUPFAM" id="SSF49464">
    <property type="entry name" value="Carboxypeptidase regulatory domain-like"/>
    <property type="match status" value="1"/>
</dbReference>
<evidence type="ECO:0000256" key="6">
    <source>
        <dbReference type="ARBA" id="ARBA00023237"/>
    </source>
</evidence>
<feature type="domain" description="TonB-dependent receptor plug" evidence="9">
    <location>
        <begin position="121"/>
        <end position="220"/>
    </location>
</feature>
<dbReference type="EMBL" id="JXRA01000052">
    <property type="protein sequence ID" value="KIO76908.1"/>
    <property type="molecule type" value="Genomic_DNA"/>
</dbReference>
<keyword evidence="3 7" id="KW-1134">Transmembrane beta strand</keyword>
<dbReference type="Gene3D" id="2.170.130.10">
    <property type="entry name" value="TonB-dependent receptor, plug domain"/>
    <property type="match status" value="1"/>
</dbReference>
<evidence type="ECO:0000313" key="10">
    <source>
        <dbReference type="EMBL" id="KIO76908.1"/>
    </source>
</evidence>
<dbReference type="Gene3D" id="2.40.170.20">
    <property type="entry name" value="TonB-dependent receptor, beta-barrel domain"/>
    <property type="match status" value="1"/>
</dbReference>
<dbReference type="AlphaFoldDB" id="A0A0D0F5Q3"/>
<dbReference type="InterPro" id="IPR008969">
    <property type="entry name" value="CarboxyPept-like_regulatory"/>
</dbReference>
<dbReference type="InterPro" id="IPR012910">
    <property type="entry name" value="Plug_dom"/>
</dbReference>
<gene>
    <name evidence="10" type="ORF">TH53_12495</name>
</gene>
<keyword evidence="5 7" id="KW-0472">Membrane</keyword>
<dbReference type="Proteomes" id="UP000032049">
    <property type="component" value="Unassembled WGS sequence"/>
</dbReference>
<dbReference type="RefSeq" id="WP_041882454.1">
    <property type="nucleotide sequence ID" value="NZ_CP157278.1"/>
</dbReference>
<evidence type="ECO:0000256" key="4">
    <source>
        <dbReference type="ARBA" id="ARBA00022692"/>
    </source>
</evidence>
<keyword evidence="2 7" id="KW-0813">Transport</keyword>
<protein>
    <submittedName>
        <fullName evidence="10">Contig52, whole genome shotgun sequence</fullName>
    </submittedName>
</protein>
<feature type="chain" id="PRO_5002209787" evidence="8">
    <location>
        <begin position="28"/>
        <end position="1121"/>
    </location>
</feature>
<organism evidence="10 11">
    <name type="scientific">Pedobacter lusitanus</name>
    <dbReference type="NCBI Taxonomy" id="1503925"/>
    <lineage>
        <taxon>Bacteria</taxon>
        <taxon>Pseudomonadati</taxon>
        <taxon>Bacteroidota</taxon>
        <taxon>Sphingobacteriia</taxon>
        <taxon>Sphingobacteriales</taxon>
        <taxon>Sphingobacteriaceae</taxon>
        <taxon>Pedobacter</taxon>
    </lineage>
</organism>
<reference evidence="10 11" key="1">
    <citation type="submission" date="2015-01" db="EMBL/GenBank/DDBJ databases">
        <title>Draft genome sequence of Pedobacter sp. NL19 isolated from sludge of an effluent treatment pond in an abandoned uranium mine.</title>
        <authorList>
            <person name="Santos T."/>
            <person name="Caetano T."/>
            <person name="Covas C."/>
            <person name="Cruz A."/>
            <person name="Mendo S."/>
        </authorList>
    </citation>
    <scope>NUCLEOTIDE SEQUENCE [LARGE SCALE GENOMIC DNA]</scope>
    <source>
        <strain evidence="10 11">NL19</strain>
    </source>
</reference>
<dbReference type="Pfam" id="PF13715">
    <property type="entry name" value="CarbopepD_reg_2"/>
    <property type="match status" value="1"/>
</dbReference>
<evidence type="ECO:0000313" key="11">
    <source>
        <dbReference type="Proteomes" id="UP000032049"/>
    </source>
</evidence>
<keyword evidence="11" id="KW-1185">Reference proteome</keyword>
<name>A0A0D0F5Q3_9SPHI</name>
<evidence type="ECO:0000256" key="2">
    <source>
        <dbReference type="ARBA" id="ARBA00022448"/>
    </source>
</evidence>
<keyword evidence="6 7" id="KW-0998">Cell outer membrane</keyword>
<dbReference type="Pfam" id="PF07715">
    <property type="entry name" value="Plug"/>
    <property type="match status" value="1"/>
</dbReference>
<dbReference type="Gene3D" id="2.60.40.1120">
    <property type="entry name" value="Carboxypeptidase-like, regulatory domain"/>
    <property type="match status" value="1"/>
</dbReference>
<keyword evidence="8" id="KW-0732">Signal</keyword>
<evidence type="ECO:0000256" key="5">
    <source>
        <dbReference type="ARBA" id="ARBA00023136"/>
    </source>
</evidence>
<evidence type="ECO:0000256" key="7">
    <source>
        <dbReference type="PROSITE-ProRule" id="PRU01360"/>
    </source>
</evidence>
<keyword evidence="4 7" id="KW-0812">Transmembrane</keyword>
<dbReference type="GO" id="GO:0009279">
    <property type="term" value="C:cell outer membrane"/>
    <property type="evidence" value="ECO:0007669"/>
    <property type="project" value="UniProtKB-SubCell"/>
</dbReference>
<dbReference type="InterPro" id="IPR037066">
    <property type="entry name" value="Plug_dom_sf"/>
</dbReference>
<comment type="similarity">
    <text evidence="7">Belongs to the TonB-dependent receptor family.</text>
</comment>
<dbReference type="InterPro" id="IPR023996">
    <property type="entry name" value="TonB-dep_OMP_SusC/RagA"/>
</dbReference>
<evidence type="ECO:0000256" key="1">
    <source>
        <dbReference type="ARBA" id="ARBA00004571"/>
    </source>
</evidence>
<evidence type="ECO:0000256" key="8">
    <source>
        <dbReference type="SAM" id="SignalP"/>
    </source>
</evidence>
<dbReference type="InterPro" id="IPR039426">
    <property type="entry name" value="TonB-dep_rcpt-like"/>
</dbReference>
<evidence type="ECO:0000259" key="9">
    <source>
        <dbReference type="Pfam" id="PF07715"/>
    </source>
</evidence>
<dbReference type="PROSITE" id="PS52016">
    <property type="entry name" value="TONB_DEPENDENT_REC_3"/>
    <property type="match status" value="1"/>
</dbReference>
<sequence>MEKKLLNFLRMLLTMAFVSLTAVQLFAQQVQIKGTVTDETKAPVPGVSIKVKGTALGTVSSTNGTFSISVPKGKTISVTSIGYLTQEIVAGGETVLNIELKNDSRQLTEVVVTALGIKKDVRKIGYATQEIKGSELVKAREPNAINSLTGKIAGLTVGGNAELLGRPQLVLRGSTDLLFVVDGVPVNSDTWNISADDIETYTVLKGPNAAALYGFRGQNGAILVTTKKGTKDNRGFSVELNSSTMFEKGFTAVPKAQTQYGYGNDYKYAYGNDLYDLDGSYRRTNVWGPKFDGQGVAQYDSPIDPVTGIRTKTPWLAKGAKNFENFMEMGLLSTNNVSVSASGDKYDMRTSVSHTYQKGMAPNTKLNIDNLNIYGGYNFSPKWRMDASLNLNSQYTPNIPDVSYGPNSYVYQFKVYGSSSWDINDVKDYFGGPRGRPGLVQNFVEYGRHNNPYFTANEWLHSHKKTDINGYAKLSYKVNDNLNFSLRSQITTWNQLRTEKVPPSTNLNQYVNDYYFNKVNGVYNIWYGDYREDQRNLIEHNHDFLANYNKKFSDYFSLSGSAGANLRTFEYNSTWATTYALTLPGVYTLANSQGPVKSYNFGSKMQVSSGYYTFDFGIKNWLNINTTGRVDKLSTLPKGNDVFFYPSVSLSSVISDYTKLPEFISFLKVRGSFADVRGALTSPTIGTAYNALTGSTVGTLLGGGTYGGYGTELYSSYDGPNYDNQNTYNVNTYYNNTPSVDFSKNIANSKIKPFDVKSYEAGTEIRFLKNRLGLDFTYFTSVNGPLVFQLPVAPSTGYATESVNAITSKKKGWELSITGTPVKAQSGFTWDVMANLSTYKETLSKIYDGVDGWAINNHNYKVGERLDGIYGRAYVRSPDGQIIHDASGLPLAQQAGVNNNQLLGYANPDFVFGFNNRFSYKNFSFSFQFDGRIGGKIFDYAYAQMLNAGTAADLVEGQYGDARLKEWQSTNGGTVNATGAMVGSGVVIASGTPHYTNGKIDNYDQLTFAPNTKAVTLRNYVQNGVYGLFDEPFMISRSYVKLREVVIGYNLPKKFLGKSFIRSASISLIGRNLLYFAKRKDIDLDQYASGFNLSSKSNGGKQSDLQSSTARRYGFNISIGF</sequence>